<dbReference type="Proteomes" id="UP000550714">
    <property type="component" value="Unassembled WGS sequence"/>
</dbReference>
<sequence>MAATTPTPDARRVRRWLSRVLAVSGGAAAATAIAWGVGATSASAMESPLDVGRDNPAASVPVDADATSPSANAESSESDSSHRDAAQSDGRQAGESRPTGGADHDGTAHESASPEDAASADGALAEQSTDGEPASGAATCGESADGPTDVRGLFDRAHGDRFDLGRFQASGRDVPGSQLPASDDGASGDKGTDDDKTTDDAAAEDAAADDAAEGQTDAAPETCAHGSERPGEVDEPESAEHHATFVAADGSDDARKRVEQAWQRHVAEPTREAIHRVGDTVRAVANLDEWSGDRSPSWSEFDLPWAGFTPDPAELPSSYDVPMGAGSQGHAPETSPQDADARESGDQRHSTVTSTSDDGASETSGVLDTGFDGAGTDGAAVDPDFGEPTTPSLPEFDPQYVPASVPSHSSIAGGAHADAPSGAVVTTADPFAVAAVGAVTRSGLLHKSMSPGSQPGVTPD</sequence>
<accession>A0A839RXA6</accession>
<dbReference type="EMBL" id="JACHWU010000001">
    <property type="protein sequence ID" value="MBB3049684.1"/>
    <property type="molecule type" value="Genomic_DNA"/>
</dbReference>
<feature type="compositionally biased region" description="Polar residues" evidence="1">
    <location>
        <begin position="350"/>
        <end position="366"/>
    </location>
</feature>
<gene>
    <name evidence="3" type="ORF">FHS23_000679</name>
</gene>
<evidence type="ECO:0000256" key="2">
    <source>
        <dbReference type="SAM" id="Phobius"/>
    </source>
</evidence>
<reference evidence="3 4" key="1">
    <citation type="submission" date="2020-08" db="EMBL/GenBank/DDBJ databases">
        <title>Genomic Encyclopedia of Type Strains, Phase III (KMG-III): the genomes of soil and plant-associated and newly described type strains.</title>
        <authorList>
            <person name="Whitman W."/>
        </authorList>
    </citation>
    <scope>NUCLEOTIDE SEQUENCE [LARGE SCALE GENOMIC DNA]</scope>
    <source>
        <strain evidence="3 4">CECT 8577</strain>
    </source>
</reference>
<dbReference type="AlphaFoldDB" id="A0A839RXA6"/>
<feature type="compositionally biased region" description="Basic and acidic residues" evidence="1">
    <location>
        <begin position="152"/>
        <end position="164"/>
    </location>
</feature>
<feature type="compositionally biased region" description="Basic and acidic residues" evidence="1">
    <location>
        <begin position="339"/>
        <end position="349"/>
    </location>
</feature>
<feature type="compositionally biased region" description="Basic and acidic residues" evidence="1">
    <location>
        <begin position="190"/>
        <end position="199"/>
    </location>
</feature>
<keyword evidence="2" id="KW-1133">Transmembrane helix</keyword>
<protein>
    <submittedName>
        <fullName evidence="3">Uncharacterized protein</fullName>
    </submittedName>
</protein>
<organism evidence="3 4">
    <name type="scientific">Prauserella isguenensis</name>
    <dbReference type="NCBI Taxonomy" id="1470180"/>
    <lineage>
        <taxon>Bacteria</taxon>
        <taxon>Bacillati</taxon>
        <taxon>Actinomycetota</taxon>
        <taxon>Actinomycetes</taxon>
        <taxon>Pseudonocardiales</taxon>
        <taxon>Pseudonocardiaceae</taxon>
        <taxon>Prauserella</taxon>
    </lineage>
</organism>
<comment type="caution">
    <text evidence="3">The sequence shown here is derived from an EMBL/GenBank/DDBJ whole genome shotgun (WGS) entry which is preliminary data.</text>
</comment>
<feature type="compositionally biased region" description="Low complexity" evidence="1">
    <location>
        <begin position="66"/>
        <end position="75"/>
    </location>
</feature>
<keyword evidence="2" id="KW-0472">Membrane</keyword>
<evidence type="ECO:0000256" key="1">
    <source>
        <dbReference type="SAM" id="MobiDB-lite"/>
    </source>
</evidence>
<keyword evidence="2" id="KW-0812">Transmembrane</keyword>
<feature type="region of interest" description="Disordered" evidence="1">
    <location>
        <begin position="46"/>
        <end position="259"/>
    </location>
</feature>
<feature type="compositionally biased region" description="Low complexity" evidence="1">
    <location>
        <begin position="109"/>
        <end position="123"/>
    </location>
</feature>
<feature type="compositionally biased region" description="Basic and acidic residues" evidence="1">
    <location>
        <begin position="226"/>
        <end position="243"/>
    </location>
</feature>
<keyword evidence="4" id="KW-1185">Reference proteome</keyword>
<evidence type="ECO:0000313" key="3">
    <source>
        <dbReference type="EMBL" id="MBB3049684.1"/>
    </source>
</evidence>
<evidence type="ECO:0000313" key="4">
    <source>
        <dbReference type="Proteomes" id="UP000550714"/>
    </source>
</evidence>
<feature type="region of interest" description="Disordered" evidence="1">
    <location>
        <begin position="307"/>
        <end position="420"/>
    </location>
</feature>
<name>A0A839RXA6_9PSEU</name>
<feature type="transmembrane region" description="Helical" evidence="2">
    <location>
        <begin position="20"/>
        <end position="38"/>
    </location>
</feature>
<feature type="compositionally biased region" description="Acidic residues" evidence="1">
    <location>
        <begin position="201"/>
        <end position="212"/>
    </location>
</feature>
<dbReference type="RefSeq" id="WP_183647555.1">
    <property type="nucleotide sequence ID" value="NZ_JACHWU010000001.1"/>
</dbReference>
<proteinExistence type="predicted"/>